<dbReference type="Pfam" id="PF00072">
    <property type="entry name" value="Response_reg"/>
    <property type="match status" value="1"/>
</dbReference>
<dbReference type="InterPro" id="IPR051015">
    <property type="entry name" value="EvgA-like"/>
</dbReference>
<dbReference type="Gene3D" id="3.40.50.2300">
    <property type="match status" value="1"/>
</dbReference>
<organism evidence="3 4">
    <name type="scientific">Nibricoccus aquaticus</name>
    <dbReference type="NCBI Taxonomy" id="2576891"/>
    <lineage>
        <taxon>Bacteria</taxon>
        <taxon>Pseudomonadati</taxon>
        <taxon>Verrucomicrobiota</taxon>
        <taxon>Opitutia</taxon>
        <taxon>Opitutales</taxon>
        <taxon>Opitutaceae</taxon>
        <taxon>Nibricoccus</taxon>
    </lineage>
</organism>
<dbReference type="EMBL" id="CP023344">
    <property type="protein sequence ID" value="ATC63045.1"/>
    <property type="molecule type" value="Genomic_DNA"/>
</dbReference>
<dbReference type="KEGG" id="vbh:CMV30_03190"/>
<dbReference type="PANTHER" id="PTHR45566">
    <property type="entry name" value="HTH-TYPE TRANSCRIPTIONAL REGULATOR YHJB-RELATED"/>
    <property type="match status" value="1"/>
</dbReference>
<dbReference type="AlphaFoldDB" id="A0A290Q300"/>
<dbReference type="SUPFAM" id="SSF52172">
    <property type="entry name" value="CheY-like"/>
    <property type="match status" value="1"/>
</dbReference>
<dbReference type="CDD" id="cd17535">
    <property type="entry name" value="REC_NarL-like"/>
    <property type="match status" value="1"/>
</dbReference>
<evidence type="ECO:0000313" key="4">
    <source>
        <dbReference type="Proteomes" id="UP000217265"/>
    </source>
</evidence>
<reference evidence="3 4" key="1">
    <citation type="submission" date="2017-09" db="EMBL/GenBank/DDBJ databases">
        <title>Complete genome sequence of Verrucomicrobial strain HZ-65, isolated from freshwater.</title>
        <authorList>
            <person name="Choi A."/>
        </authorList>
    </citation>
    <scope>NUCLEOTIDE SEQUENCE [LARGE SCALE GENOMIC DNA]</scope>
    <source>
        <strain evidence="3 4">HZ-65</strain>
    </source>
</reference>
<evidence type="ECO:0000256" key="1">
    <source>
        <dbReference type="PROSITE-ProRule" id="PRU00169"/>
    </source>
</evidence>
<keyword evidence="1" id="KW-0597">Phosphoprotein</keyword>
<accession>A0A290Q300</accession>
<evidence type="ECO:0000259" key="2">
    <source>
        <dbReference type="PROSITE" id="PS50110"/>
    </source>
</evidence>
<dbReference type="GO" id="GO:0000160">
    <property type="term" value="P:phosphorelay signal transduction system"/>
    <property type="evidence" value="ECO:0007669"/>
    <property type="project" value="InterPro"/>
</dbReference>
<dbReference type="PANTHER" id="PTHR45566:SF1">
    <property type="entry name" value="HTH-TYPE TRANSCRIPTIONAL REGULATOR YHJB-RELATED"/>
    <property type="match status" value="1"/>
</dbReference>
<sequence length="170" mass="19073">MNPSSKISQELGNVRNSNNPWVDRIYLVDDHPFFATALASLINTEADMSVCGHGSDFAKILADVVQFTPDILVMDVNLSSRNNWMLAIELRKLSKSVPLLFVSSLQNPQVEMGLKWLEPCSFVEKTKDPADIIKAIRQTLVKLRLFQSLHPAGQSSLKRETQREQNHPGS</sequence>
<dbReference type="InterPro" id="IPR011006">
    <property type="entry name" value="CheY-like_superfamily"/>
</dbReference>
<dbReference type="SMART" id="SM00448">
    <property type="entry name" value="REC"/>
    <property type="match status" value="1"/>
</dbReference>
<dbReference type="InterPro" id="IPR001789">
    <property type="entry name" value="Sig_transdc_resp-reg_receiver"/>
</dbReference>
<dbReference type="PROSITE" id="PS50110">
    <property type="entry name" value="RESPONSE_REGULATORY"/>
    <property type="match status" value="1"/>
</dbReference>
<dbReference type="RefSeq" id="WP_096054677.1">
    <property type="nucleotide sequence ID" value="NZ_CP023344.1"/>
</dbReference>
<protein>
    <recommendedName>
        <fullName evidence="2">Response regulatory domain-containing protein</fullName>
    </recommendedName>
</protein>
<dbReference type="Proteomes" id="UP000217265">
    <property type="component" value="Chromosome"/>
</dbReference>
<feature type="domain" description="Response regulatory" evidence="2">
    <location>
        <begin position="24"/>
        <end position="140"/>
    </location>
</feature>
<proteinExistence type="predicted"/>
<dbReference type="InterPro" id="IPR058245">
    <property type="entry name" value="NreC/VraR/RcsB-like_REC"/>
</dbReference>
<dbReference type="OrthoDB" id="196656at2"/>
<feature type="modified residue" description="4-aspartylphosphate" evidence="1">
    <location>
        <position position="75"/>
    </location>
</feature>
<keyword evidence="4" id="KW-1185">Reference proteome</keyword>
<evidence type="ECO:0000313" key="3">
    <source>
        <dbReference type="EMBL" id="ATC63045.1"/>
    </source>
</evidence>
<name>A0A290Q300_9BACT</name>
<gene>
    <name evidence="3" type="ORF">CMV30_03190</name>
</gene>